<dbReference type="Proteomes" id="UP000613740">
    <property type="component" value="Unassembled WGS sequence"/>
</dbReference>
<feature type="compositionally biased region" description="Pro residues" evidence="2">
    <location>
        <begin position="880"/>
        <end position="892"/>
    </location>
</feature>
<feature type="region of interest" description="Disordered" evidence="2">
    <location>
        <begin position="1079"/>
        <end position="1112"/>
    </location>
</feature>
<name>A0A836B619_9CHLO</name>
<feature type="region of interest" description="Disordered" evidence="2">
    <location>
        <begin position="169"/>
        <end position="225"/>
    </location>
</feature>
<keyword evidence="4" id="KW-1185">Reference proteome</keyword>
<evidence type="ECO:0000256" key="1">
    <source>
        <dbReference type="ARBA" id="ARBA00004430"/>
    </source>
</evidence>
<dbReference type="AlphaFoldDB" id="A0A836B619"/>
<feature type="region of interest" description="Disordered" evidence="2">
    <location>
        <begin position="1"/>
        <end position="32"/>
    </location>
</feature>
<feature type="region of interest" description="Disordered" evidence="2">
    <location>
        <begin position="239"/>
        <end position="281"/>
    </location>
</feature>
<comment type="caution">
    <text evidence="3">The sequence shown here is derived from an EMBL/GenBank/DDBJ whole genome shotgun (WGS) entry which is preliminary data.</text>
</comment>
<feature type="compositionally biased region" description="Low complexity" evidence="2">
    <location>
        <begin position="72"/>
        <end position="103"/>
    </location>
</feature>
<dbReference type="OrthoDB" id="548053at2759"/>
<protein>
    <submittedName>
        <fullName evidence="3">Uncharacterized protein</fullName>
    </submittedName>
</protein>
<feature type="compositionally biased region" description="Pro residues" evidence="2">
    <location>
        <begin position="263"/>
        <end position="272"/>
    </location>
</feature>
<dbReference type="InterPro" id="IPR032675">
    <property type="entry name" value="LRR_dom_sf"/>
</dbReference>
<comment type="subcellular location">
    <subcellularLocation>
        <location evidence="1">Cytoplasm</location>
        <location evidence="1">Cytoskeleton</location>
        <location evidence="1">Cilium axoneme</location>
    </subcellularLocation>
</comment>
<proteinExistence type="predicted"/>
<gene>
    <name evidence="3" type="ORF">HYH02_006370</name>
</gene>
<feature type="compositionally biased region" description="Low complexity" evidence="2">
    <location>
        <begin position="1095"/>
        <end position="1106"/>
    </location>
</feature>
<evidence type="ECO:0000313" key="3">
    <source>
        <dbReference type="EMBL" id="KAG2448478.1"/>
    </source>
</evidence>
<dbReference type="GO" id="GO:0005930">
    <property type="term" value="C:axoneme"/>
    <property type="evidence" value="ECO:0007669"/>
    <property type="project" value="UniProtKB-SubCell"/>
</dbReference>
<feature type="region of interest" description="Disordered" evidence="2">
    <location>
        <begin position="737"/>
        <end position="784"/>
    </location>
</feature>
<evidence type="ECO:0000313" key="4">
    <source>
        <dbReference type="Proteomes" id="UP000613740"/>
    </source>
</evidence>
<evidence type="ECO:0000256" key="2">
    <source>
        <dbReference type="SAM" id="MobiDB-lite"/>
    </source>
</evidence>
<accession>A0A836B619</accession>
<reference evidence="3" key="1">
    <citation type="journal article" date="2020" name="bioRxiv">
        <title>Comparative genomics of Chlamydomonas.</title>
        <authorList>
            <person name="Craig R.J."/>
            <person name="Hasan A.R."/>
            <person name="Ness R.W."/>
            <person name="Keightley P.D."/>
        </authorList>
    </citation>
    <scope>NUCLEOTIDE SEQUENCE</scope>
    <source>
        <strain evidence="3">CCAP 11/173</strain>
    </source>
</reference>
<dbReference type="Gene3D" id="3.80.10.10">
    <property type="entry name" value="Ribonuclease Inhibitor"/>
    <property type="match status" value="1"/>
</dbReference>
<feature type="compositionally biased region" description="Gly residues" evidence="2">
    <location>
        <begin position="759"/>
        <end position="777"/>
    </location>
</feature>
<dbReference type="EMBL" id="JAEHOD010000017">
    <property type="protein sequence ID" value="KAG2448478.1"/>
    <property type="molecule type" value="Genomic_DNA"/>
</dbReference>
<feature type="region of interest" description="Disordered" evidence="2">
    <location>
        <begin position="879"/>
        <end position="901"/>
    </location>
</feature>
<sequence length="1227" mass="125229">MVGANAGVNLEGDSTSSPENCAGATPVTTVRQQAPVDALRDYLWATAAAGTCATPSASSGSGGGGSAPPSPGAFFHSAGSSAASPASSRRSSFAAEAADVDGAGDVGPGRRWTQRQRAGGLLSEGGGAVNGNSQQAAGRESGGGGLGLQTSEQRLRRRLSRLSALHLEEEAAEQEVTPERAAELLEVGRGGDGVGRPSPARQRPLAGGAVPDVSGTCTSASGQQGGGADIALLAEESGTRLHQQQGAGTGTTTVPQQREQQPQPQPPAPPGQQPGQQPGVQAPAMGLFDVLRTLPPQTVWVHLLRRLGTHEWSALRLLSREWDAQIRGEWCDTLQLVLGPRCLAELRRRQEAGPQHSLAARFAAARGLLLHHRRIERLVMPNTSTYGSGLLEMPPVVVDDAPPLAEALQLAVAPLGQRLRKLHVTSEPGPVSDLDLDLLTVMAPELEELVVRFDVHETPAPELQGLSQLRGLRRLGLQLSSSKLNYDPAPERLVRSLRGLTALRALSLDLTAAELPLPGRELAGLTSLRLAVVWRGYSAASQGGGQSEQLRGLVSSLAQLTALRALAVPDGYRGADGDLLRAAAPVLPSLTALHLPRLSATRPELQALERLPLLQHVTLGSVDVAPDEDYEGLDLSVPYGGYGASSYSRYGGSGGGYGGGGRGMGASTGAASSMPSQSSLSFTALDQDNSGQVMGGFGGATSAPSGPVTFLRPAPLDPWASNGCAAVADGDPWAAGPCGAAASPRSRPLEGSLPPTPGSAGGGGGWDGGGGVPGAGEDGGEVEADGRPGVLRGMASWRSLVLCGEQRMEALVAAGPLPRQLTELRVEQLRWPRGSRADALTGRGLATLRALCRDLSRLRPTACVHLGLECLPGAATAPYDPQPPPGWQPPPGNSAGSVPGAAAQTGAAAVGGGAGVAAAGSRGRAGAAGSTTAEVAFGLTGVQAVVDAACEALGRVRGLESLRWGGLAALLAHLHPAAMERALARLRHVRDLELAGCLSGAPPAASPTLLLQLAGALAALPALRRLRLSAAAPNTDALVQGLPGLLVALRQPLRLEAAFLSHDDAAQLRRLLGRVAAAGTPAAAGQEQRSRGQEQQHQQQQGVQKQGAERRAPQFDVEHAHDEEDERRGACPALVGEADGMVAGCGAQGGRCSQGQRGSGGEGATVVVWEAEACMSSGGAAGGPGAGGSLTALAGREMQNCHGGWAAGGGLWWAGEEDEGCESGNGW</sequence>
<organism evidence="3 4">
    <name type="scientific">Chlamydomonas schloesseri</name>
    <dbReference type="NCBI Taxonomy" id="2026947"/>
    <lineage>
        <taxon>Eukaryota</taxon>
        <taxon>Viridiplantae</taxon>
        <taxon>Chlorophyta</taxon>
        <taxon>core chlorophytes</taxon>
        <taxon>Chlorophyceae</taxon>
        <taxon>CS clade</taxon>
        <taxon>Chlamydomonadales</taxon>
        <taxon>Chlamydomonadaceae</taxon>
        <taxon>Chlamydomonas</taxon>
    </lineage>
</organism>
<feature type="compositionally biased region" description="Low complexity" evidence="2">
    <location>
        <begin position="243"/>
        <end position="262"/>
    </location>
</feature>
<feature type="region of interest" description="Disordered" evidence="2">
    <location>
        <begin position="52"/>
        <end position="152"/>
    </location>
</feature>